<proteinExistence type="inferred from homology"/>
<reference evidence="4 5" key="1">
    <citation type="journal article" date="2012" name="Stand. Genomic Sci.">
        <title>Complete genome sequence of the aerobic, heterotroph Marinithermus hydrothermalis type strain (T1(T)) from a deep-sea hydrothermal vent chimney.</title>
        <authorList>
            <person name="Copeland A."/>
            <person name="Gu W."/>
            <person name="Yasawong M."/>
            <person name="Lapidus A."/>
            <person name="Lucas S."/>
            <person name="Deshpande S."/>
            <person name="Pagani I."/>
            <person name="Tapia R."/>
            <person name="Cheng J.F."/>
            <person name="Goodwin L.A."/>
            <person name="Pitluck S."/>
            <person name="Liolios K."/>
            <person name="Ivanova N."/>
            <person name="Mavromatis K."/>
            <person name="Mikhailova N."/>
            <person name="Pati A."/>
            <person name="Chen A."/>
            <person name="Palaniappan K."/>
            <person name="Land M."/>
            <person name="Pan C."/>
            <person name="Brambilla E.M."/>
            <person name="Rohde M."/>
            <person name="Tindall B.J."/>
            <person name="Sikorski J."/>
            <person name="Goker M."/>
            <person name="Detter J.C."/>
            <person name="Bristow J."/>
            <person name="Eisen J.A."/>
            <person name="Markowitz V."/>
            <person name="Hugenholtz P."/>
            <person name="Kyrpides N.C."/>
            <person name="Klenk H.P."/>
            <person name="Woyke T."/>
        </authorList>
    </citation>
    <scope>NUCLEOTIDE SEQUENCE [LARGE SCALE GENOMIC DNA]</scope>
    <source>
        <strain evidence="5">DSM 14884 / JCM 11576 / T1</strain>
    </source>
</reference>
<dbReference type="PANTHER" id="PTHR44196">
    <property type="entry name" value="DEHYDROGENASE/REDUCTASE SDR FAMILY MEMBER 7B"/>
    <property type="match status" value="1"/>
</dbReference>
<dbReference type="InterPro" id="IPR002347">
    <property type="entry name" value="SDR_fam"/>
</dbReference>
<dbReference type="HOGENOM" id="CLU_010194_2_11_0"/>
<sequence length="250" mass="26210">MSAVRGKTLIVTGASRGIGRALALALADAGANLVLNARSQGPLEEVVQACRALGVQARGVAGSIAEAQTAEALVTAALEVGGFYGYIHNAGVLYPGPFVWELPEAQFRAVLEVHLVGGYQLARFAVPRLLEAGGGLAVYVGSGAAETNLPGIGAYAVAKAAEEHLAKQIAAEAPGLTCFVYRPGVVETRMQQEAREAQGSAAEALHQVFRGYQEQRVLLTPEQTAAALVRILQREPERFHGGIATWRDGT</sequence>
<dbReference type="PRINTS" id="PR00081">
    <property type="entry name" value="GDHRDH"/>
</dbReference>
<keyword evidence="5" id="KW-1185">Reference proteome</keyword>
<evidence type="ECO:0000259" key="3">
    <source>
        <dbReference type="SMART" id="SM00822"/>
    </source>
</evidence>
<dbReference type="AlphaFoldDB" id="F2NQG8"/>
<protein>
    <submittedName>
        <fullName evidence="4">Short-chain dehydrogenase/reductase SDR</fullName>
    </submittedName>
</protein>
<evidence type="ECO:0000256" key="2">
    <source>
        <dbReference type="ARBA" id="ARBA00023002"/>
    </source>
</evidence>
<dbReference type="OrthoDB" id="335726at2"/>
<comment type="similarity">
    <text evidence="1">Belongs to the short-chain dehydrogenases/reductases (SDR) family.</text>
</comment>
<dbReference type="SUPFAM" id="SSF51735">
    <property type="entry name" value="NAD(P)-binding Rossmann-fold domains"/>
    <property type="match status" value="1"/>
</dbReference>
<dbReference type="PANTHER" id="PTHR44196:SF1">
    <property type="entry name" value="DEHYDROGENASE_REDUCTASE SDR FAMILY MEMBER 7B"/>
    <property type="match status" value="1"/>
</dbReference>
<evidence type="ECO:0000313" key="4">
    <source>
        <dbReference type="EMBL" id="AEB11695.1"/>
    </source>
</evidence>
<dbReference type="InterPro" id="IPR057326">
    <property type="entry name" value="KR_dom"/>
</dbReference>
<evidence type="ECO:0000256" key="1">
    <source>
        <dbReference type="ARBA" id="ARBA00006484"/>
    </source>
</evidence>
<dbReference type="Proteomes" id="UP000007030">
    <property type="component" value="Chromosome"/>
</dbReference>
<dbReference type="GO" id="GO:0016491">
    <property type="term" value="F:oxidoreductase activity"/>
    <property type="evidence" value="ECO:0007669"/>
    <property type="project" value="UniProtKB-KW"/>
</dbReference>
<organism evidence="4 5">
    <name type="scientific">Marinithermus hydrothermalis (strain DSM 14884 / JCM 11576 / T1)</name>
    <dbReference type="NCBI Taxonomy" id="869210"/>
    <lineage>
        <taxon>Bacteria</taxon>
        <taxon>Thermotogati</taxon>
        <taxon>Deinococcota</taxon>
        <taxon>Deinococci</taxon>
        <taxon>Thermales</taxon>
        <taxon>Thermaceae</taxon>
        <taxon>Marinithermus</taxon>
    </lineage>
</organism>
<keyword evidence="2" id="KW-0560">Oxidoreductase</keyword>
<evidence type="ECO:0000313" key="5">
    <source>
        <dbReference type="Proteomes" id="UP000007030"/>
    </source>
</evidence>
<name>F2NQG8_MARHT</name>
<accession>F2NQG8</accession>
<dbReference type="KEGG" id="mhd:Marky_0951"/>
<dbReference type="SMART" id="SM00822">
    <property type="entry name" value="PKS_KR"/>
    <property type="match status" value="1"/>
</dbReference>
<gene>
    <name evidence="4" type="ordered locus">Marky_0951</name>
</gene>
<dbReference type="GO" id="GO:0016020">
    <property type="term" value="C:membrane"/>
    <property type="evidence" value="ECO:0007669"/>
    <property type="project" value="TreeGrafter"/>
</dbReference>
<dbReference type="EMBL" id="CP002630">
    <property type="protein sequence ID" value="AEB11695.1"/>
    <property type="molecule type" value="Genomic_DNA"/>
</dbReference>
<dbReference type="InterPro" id="IPR036291">
    <property type="entry name" value="NAD(P)-bd_dom_sf"/>
</dbReference>
<dbReference type="eggNOG" id="COG0300">
    <property type="taxonomic scope" value="Bacteria"/>
</dbReference>
<feature type="domain" description="Ketoreductase" evidence="3">
    <location>
        <begin position="7"/>
        <end position="189"/>
    </location>
</feature>
<dbReference type="RefSeq" id="WP_013703743.1">
    <property type="nucleotide sequence ID" value="NC_015387.1"/>
</dbReference>
<dbReference type="STRING" id="869210.Marky_0951"/>
<dbReference type="Gene3D" id="3.40.50.720">
    <property type="entry name" value="NAD(P)-binding Rossmann-like Domain"/>
    <property type="match status" value="1"/>
</dbReference>
<dbReference type="Pfam" id="PF00106">
    <property type="entry name" value="adh_short"/>
    <property type="match status" value="1"/>
</dbReference>